<gene>
    <name evidence="6" type="ORF">SELMODRAFT_446796</name>
</gene>
<sequence>MDRYERVEKPRNETPISENEIRITTQGKMRNYITYAISLIQDKGSEEIVLKAMGRAINKTVAIVEIVKRRIAGLHQITTIGSTDITDSWKPLEEGLVPLETTRHVSLICITLSTKELDKDSTGYQAPLPPDQVKQSGEFDYDGGDSLRFLKV</sequence>
<dbReference type="SUPFAM" id="SSF82704">
    <property type="entry name" value="AlbA-like"/>
    <property type="match status" value="1"/>
</dbReference>
<dbReference type="AlphaFoldDB" id="D8SUE5"/>
<evidence type="ECO:0000313" key="7">
    <source>
        <dbReference type="Proteomes" id="UP000001514"/>
    </source>
</evidence>
<comment type="subcellular location">
    <subcellularLocation>
        <location evidence="1">Nucleus</location>
    </subcellularLocation>
</comment>
<evidence type="ECO:0000256" key="3">
    <source>
        <dbReference type="ARBA" id="ARBA00023242"/>
    </source>
</evidence>
<keyword evidence="3" id="KW-0539">Nucleus</keyword>
<dbReference type="InterPro" id="IPR002775">
    <property type="entry name" value="DNA/RNA-bd_Alba-like"/>
</dbReference>
<dbReference type="STRING" id="88036.D8SUE5"/>
<feature type="region of interest" description="Disordered" evidence="4">
    <location>
        <begin position="121"/>
        <end position="140"/>
    </location>
</feature>
<proteinExistence type="inferred from homology"/>
<dbReference type="PANTHER" id="PTHR13516">
    <property type="entry name" value="RIBONUCLEASE P SUBUNIT P25"/>
    <property type="match status" value="1"/>
</dbReference>
<evidence type="ECO:0000259" key="5">
    <source>
        <dbReference type="Pfam" id="PF01918"/>
    </source>
</evidence>
<dbReference type="InterPro" id="IPR051958">
    <property type="entry name" value="Alba-like_NAB"/>
</dbReference>
<evidence type="ECO:0000313" key="6">
    <source>
        <dbReference type="EMBL" id="EFJ11989.1"/>
    </source>
</evidence>
<dbReference type="eggNOG" id="KOG2567">
    <property type="taxonomic scope" value="Eukaryota"/>
</dbReference>
<dbReference type="InterPro" id="IPR036882">
    <property type="entry name" value="Alba-like_dom_sf"/>
</dbReference>
<dbReference type="KEGG" id="smo:SELMODRAFT_446796"/>
<dbReference type="HOGENOM" id="CLU_056830_2_1_1"/>
<protein>
    <recommendedName>
        <fullName evidence="5">DNA/RNA-binding protein Alba-like domain-containing protein</fullName>
    </recommendedName>
</protein>
<reference evidence="6 7" key="1">
    <citation type="journal article" date="2011" name="Science">
        <title>The Selaginella genome identifies genetic changes associated with the evolution of vascular plants.</title>
        <authorList>
            <person name="Banks J.A."/>
            <person name="Nishiyama T."/>
            <person name="Hasebe M."/>
            <person name="Bowman J.L."/>
            <person name="Gribskov M."/>
            <person name="dePamphilis C."/>
            <person name="Albert V.A."/>
            <person name="Aono N."/>
            <person name="Aoyama T."/>
            <person name="Ambrose B.A."/>
            <person name="Ashton N.W."/>
            <person name="Axtell M.J."/>
            <person name="Barker E."/>
            <person name="Barker M.S."/>
            <person name="Bennetzen J.L."/>
            <person name="Bonawitz N.D."/>
            <person name="Chapple C."/>
            <person name="Cheng C."/>
            <person name="Correa L.G."/>
            <person name="Dacre M."/>
            <person name="DeBarry J."/>
            <person name="Dreyer I."/>
            <person name="Elias M."/>
            <person name="Engstrom E.M."/>
            <person name="Estelle M."/>
            <person name="Feng L."/>
            <person name="Finet C."/>
            <person name="Floyd S.K."/>
            <person name="Frommer W.B."/>
            <person name="Fujita T."/>
            <person name="Gramzow L."/>
            <person name="Gutensohn M."/>
            <person name="Harholt J."/>
            <person name="Hattori M."/>
            <person name="Heyl A."/>
            <person name="Hirai T."/>
            <person name="Hiwatashi Y."/>
            <person name="Ishikawa M."/>
            <person name="Iwata M."/>
            <person name="Karol K.G."/>
            <person name="Koehler B."/>
            <person name="Kolukisaoglu U."/>
            <person name="Kubo M."/>
            <person name="Kurata T."/>
            <person name="Lalonde S."/>
            <person name="Li K."/>
            <person name="Li Y."/>
            <person name="Litt A."/>
            <person name="Lyons E."/>
            <person name="Manning G."/>
            <person name="Maruyama T."/>
            <person name="Michael T.P."/>
            <person name="Mikami K."/>
            <person name="Miyazaki S."/>
            <person name="Morinaga S."/>
            <person name="Murata T."/>
            <person name="Mueller-Roeber B."/>
            <person name="Nelson D.R."/>
            <person name="Obara M."/>
            <person name="Oguri Y."/>
            <person name="Olmstead R.G."/>
            <person name="Onodera N."/>
            <person name="Petersen B.L."/>
            <person name="Pils B."/>
            <person name="Prigge M."/>
            <person name="Rensing S.A."/>
            <person name="Riano-Pachon D.M."/>
            <person name="Roberts A.W."/>
            <person name="Sato Y."/>
            <person name="Scheller H.V."/>
            <person name="Schulz B."/>
            <person name="Schulz C."/>
            <person name="Shakirov E.V."/>
            <person name="Shibagaki N."/>
            <person name="Shinohara N."/>
            <person name="Shippen D.E."/>
            <person name="Soerensen I."/>
            <person name="Sotooka R."/>
            <person name="Sugimoto N."/>
            <person name="Sugita M."/>
            <person name="Sumikawa N."/>
            <person name="Tanurdzic M."/>
            <person name="Theissen G."/>
            <person name="Ulvskov P."/>
            <person name="Wakazuki S."/>
            <person name="Weng J.K."/>
            <person name="Willats W.W."/>
            <person name="Wipf D."/>
            <person name="Wolf P.G."/>
            <person name="Yang L."/>
            <person name="Zimmer A.D."/>
            <person name="Zhu Q."/>
            <person name="Mitros T."/>
            <person name="Hellsten U."/>
            <person name="Loque D."/>
            <person name="Otillar R."/>
            <person name="Salamov A."/>
            <person name="Schmutz J."/>
            <person name="Shapiro H."/>
            <person name="Lindquist E."/>
            <person name="Lucas S."/>
            <person name="Rokhsar D."/>
            <person name="Grigoriev I.V."/>
        </authorList>
    </citation>
    <scope>NUCLEOTIDE SEQUENCE [LARGE SCALE GENOMIC DNA]</scope>
</reference>
<dbReference type="Pfam" id="PF01918">
    <property type="entry name" value="Alba"/>
    <property type="match status" value="1"/>
</dbReference>
<comment type="similarity">
    <text evidence="2">Belongs to the histone-like Alba family.</text>
</comment>
<dbReference type="EMBL" id="GL377642">
    <property type="protein sequence ID" value="EFJ11989.1"/>
    <property type="molecule type" value="Genomic_DNA"/>
</dbReference>
<evidence type="ECO:0000256" key="4">
    <source>
        <dbReference type="SAM" id="MobiDB-lite"/>
    </source>
</evidence>
<dbReference type="Gramene" id="EFJ11989">
    <property type="protein sequence ID" value="EFJ11989"/>
    <property type="gene ID" value="SELMODRAFT_446796"/>
</dbReference>
<dbReference type="InParanoid" id="D8SUE5"/>
<dbReference type="GO" id="GO:0003723">
    <property type="term" value="F:RNA binding"/>
    <property type="evidence" value="ECO:0000318"/>
    <property type="project" value="GO_Central"/>
</dbReference>
<name>D8SUE5_SELML</name>
<evidence type="ECO:0000256" key="1">
    <source>
        <dbReference type="ARBA" id="ARBA00004123"/>
    </source>
</evidence>
<dbReference type="Gene3D" id="3.30.110.20">
    <property type="entry name" value="Alba-like domain"/>
    <property type="match status" value="1"/>
</dbReference>
<keyword evidence="7" id="KW-1185">Reference proteome</keyword>
<evidence type="ECO:0000256" key="2">
    <source>
        <dbReference type="ARBA" id="ARBA00008018"/>
    </source>
</evidence>
<dbReference type="OMA" id="FMSQLIY"/>
<feature type="domain" description="DNA/RNA-binding protein Alba-like" evidence="5">
    <location>
        <begin position="19"/>
        <end position="83"/>
    </location>
</feature>
<organism evidence="7">
    <name type="scientific">Selaginella moellendorffii</name>
    <name type="common">Spikemoss</name>
    <dbReference type="NCBI Taxonomy" id="88036"/>
    <lineage>
        <taxon>Eukaryota</taxon>
        <taxon>Viridiplantae</taxon>
        <taxon>Streptophyta</taxon>
        <taxon>Embryophyta</taxon>
        <taxon>Tracheophyta</taxon>
        <taxon>Lycopodiopsida</taxon>
        <taxon>Selaginellales</taxon>
        <taxon>Selaginellaceae</taxon>
        <taxon>Selaginella</taxon>
    </lineage>
</organism>
<dbReference type="FunFam" id="3.30.110.20:FF:000003">
    <property type="entry name" value="DNA/RNA-binding protein Alba 1"/>
    <property type="match status" value="1"/>
</dbReference>
<accession>D8SUE5</accession>
<dbReference type="Proteomes" id="UP000001514">
    <property type="component" value="Unassembled WGS sequence"/>
</dbReference>
<dbReference type="GO" id="GO:0005634">
    <property type="term" value="C:nucleus"/>
    <property type="evidence" value="ECO:0007669"/>
    <property type="project" value="UniProtKB-SubCell"/>
</dbReference>
<dbReference type="PANTHER" id="PTHR13516:SF4">
    <property type="entry name" value="FI09323P"/>
    <property type="match status" value="1"/>
</dbReference>